<sequence length="224" mass="25984">MISALTNQIHSAWQLFLENFDWMAWNLFLALIPLALSIILFNLLRVSAFKFNLITLLWFIGFLVFMVFLPNAPYVLTDLIHLVENIKENDSLLMILLVLFPQYFLFTLIGFSAYVLSVINLAKFLKSKGWQQKQIVMAELVIHALSAIGVYLGRFLRFNSWHIITELPDLINSLIYDLIGKRPIIIMTVMFIVLTILYWIMKQITLGVILRIKQINHQNPLSSV</sequence>
<dbReference type="Proteomes" id="UP001576774">
    <property type="component" value="Unassembled WGS sequence"/>
</dbReference>
<reference evidence="2 3" key="1">
    <citation type="submission" date="2024-09" db="EMBL/GenBank/DDBJ databases">
        <title>Floridaenema gen nov. (Aerosakkonemataceae, Aerosakkonematales ord. nov., Cyanobacteria) from benthic tropical and subtropical fresh waters, with the description of four new species.</title>
        <authorList>
            <person name="Moretto J.A."/>
            <person name="Berthold D.E."/>
            <person name="Lefler F.W."/>
            <person name="Huang I.-S."/>
            <person name="Laughinghouse H. IV."/>
        </authorList>
    </citation>
    <scope>NUCLEOTIDE SEQUENCE [LARGE SCALE GENOMIC DNA]</scope>
    <source>
        <strain evidence="2 3">BLCC-F46</strain>
    </source>
</reference>
<feature type="transmembrane region" description="Helical" evidence="1">
    <location>
        <begin position="140"/>
        <end position="164"/>
    </location>
</feature>
<keyword evidence="3" id="KW-1185">Reference proteome</keyword>
<keyword evidence="1" id="KW-1133">Transmembrane helix</keyword>
<feature type="transmembrane region" description="Helical" evidence="1">
    <location>
        <begin position="22"/>
        <end position="44"/>
    </location>
</feature>
<proteinExistence type="predicted"/>
<feature type="transmembrane region" description="Helical" evidence="1">
    <location>
        <begin position="51"/>
        <end position="72"/>
    </location>
</feature>
<protein>
    <submittedName>
        <fullName evidence="2">DUF1361 domain-containing protein</fullName>
    </submittedName>
</protein>
<accession>A0ABV4X584</accession>
<dbReference type="RefSeq" id="WP_413270783.1">
    <property type="nucleotide sequence ID" value="NZ_JBHFNQ010000098.1"/>
</dbReference>
<evidence type="ECO:0000313" key="2">
    <source>
        <dbReference type="EMBL" id="MFB2877686.1"/>
    </source>
</evidence>
<keyword evidence="1" id="KW-0812">Transmembrane</keyword>
<dbReference type="EMBL" id="JBHFNQ010000098">
    <property type="protein sequence ID" value="MFB2877686.1"/>
    <property type="molecule type" value="Genomic_DNA"/>
</dbReference>
<keyword evidence="1" id="KW-0472">Membrane</keyword>
<comment type="caution">
    <text evidence="2">The sequence shown here is derived from an EMBL/GenBank/DDBJ whole genome shotgun (WGS) entry which is preliminary data.</text>
</comment>
<dbReference type="Pfam" id="PF07099">
    <property type="entry name" value="DUF1361"/>
    <property type="match status" value="1"/>
</dbReference>
<feature type="transmembrane region" description="Helical" evidence="1">
    <location>
        <begin position="92"/>
        <end position="119"/>
    </location>
</feature>
<evidence type="ECO:0000256" key="1">
    <source>
        <dbReference type="SAM" id="Phobius"/>
    </source>
</evidence>
<gene>
    <name evidence="2" type="ORF">ACE1CC_12605</name>
</gene>
<organism evidence="2 3">
    <name type="scientific">Floridaenema aerugineum BLCC-F46</name>
    <dbReference type="NCBI Taxonomy" id="3153654"/>
    <lineage>
        <taxon>Bacteria</taxon>
        <taxon>Bacillati</taxon>
        <taxon>Cyanobacteriota</taxon>
        <taxon>Cyanophyceae</taxon>
        <taxon>Oscillatoriophycideae</taxon>
        <taxon>Aerosakkonematales</taxon>
        <taxon>Aerosakkonemataceae</taxon>
        <taxon>Floridanema</taxon>
        <taxon>Floridanema aerugineum</taxon>
    </lineage>
</organism>
<dbReference type="InterPro" id="IPR009793">
    <property type="entry name" value="DUF1361"/>
</dbReference>
<name>A0ABV4X584_9CYAN</name>
<feature type="transmembrane region" description="Helical" evidence="1">
    <location>
        <begin position="184"/>
        <end position="201"/>
    </location>
</feature>
<evidence type="ECO:0000313" key="3">
    <source>
        <dbReference type="Proteomes" id="UP001576774"/>
    </source>
</evidence>